<comment type="caution">
    <text evidence="7">The sequence shown here is derived from an EMBL/GenBank/DDBJ whole genome shotgun (WGS) entry which is preliminary data.</text>
</comment>
<name>A0A7C5XFU7_9CREN</name>
<sequence>MRWDIIPDKKKKEGMVEEKDVMLPSNGQVICVIEEIIGADFVKVRCNDGASRSCRIPGRFRRRTWLAEGDVVLVQPWDFQPNKGDIIHKYSRDEIKRLINMGIVAKEFIEGGT</sequence>
<proteinExistence type="inferred from homology"/>
<feature type="domain" description="S1-like" evidence="6">
    <location>
        <begin position="17"/>
        <end position="91"/>
    </location>
</feature>
<gene>
    <name evidence="5" type="primary">eif1a</name>
    <name evidence="8" type="ORF">ENL47_00465</name>
    <name evidence="7" type="ORF">ENM84_01095</name>
</gene>
<organism evidence="7">
    <name type="scientific">Ignisphaera aggregans</name>
    <dbReference type="NCBI Taxonomy" id="334771"/>
    <lineage>
        <taxon>Archaea</taxon>
        <taxon>Thermoproteota</taxon>
        <taxon>Thermoprotei</taxon>
        <taxon>Desulfurococcales</taxon>
        <taxon>Desulfurococcaceae</taxon>
        <taxon>Ignisphaera</taxon>
    </lineage>
</organism>
<dbReference type="CDD" id="cd05793">
    <property type="entry name" value="S1_IF1A"/>
    <property type="match status" value="1"/>
</dbReference>
<reference evidence="7" key="1">
    <citation type="journal article" date="2020" name="mSystems">
        <title>Genome- and Community-Level Interaction Insights into Carbon Utilization and Element Cycling Functions of Hydrothermarchaeota in Hydrothermal Sediment.</title>
        <authorList>
            <person name="Zhou Z."/>
            <person name="Liu Y."/>
            <person name="Xu W."/>
            <person name="Pan J."/>
            <person name="Luo Z.H."/>
            <person name="Li M."/>
        </authorList>
    </citation>
    <scope>NUCLEOTIDE SEQUENCE [LARGE SCALE GENOMIC DNA]</scope>
    <source>
        <strain evidence="8">SpSt-1</strain>
        <strain evidence="7">SpSt-1121</strain>
    </source>
</reference>
<dbReference type="GO" id="GO:0003723">
    <property type="term" value="F:RNA binding"/>
    <property type="evidence" value="ECO:0007669"/>
    <property type="project" value="InterPro"/>
</dbReference>
<dbReference type="AlphaFoldDB" id="A0A7C5XFU7"/>
<dbReference type="PANTHER" id="PTHR21668">
    <property type="entry name" value="EIF-1A"/>
    <property type="match status" value="1"/>
</dbReference>
<evidence type="ECO:0000256" key="5">
    <source>
        <dbReference type="HAMAP-Rule" id="MF_00216"/>
    </source>
</evidence>
<dbReference type="EMBL" id="DRZI01000033">
    <property type="protein sequence ID" value="HHP81239.1"/>
    <property type="molecule type" value="Genomic_DNA"/>
</dbReference>
<protein>
    <recommendedName>
        <fullName evidence="5">Translation initiation factor 1A</fullName>
        <shortName evidence="5">aIF-1A</shortName>
    </recommendedName>
</protein>
<accession>A0A7C5XFU7</accession>
<dbReference type="GO" id="GO:0003743">
    <property type="term" value="F:translation initiation factor activity"/>
    <property type="evidence" value="ECO:0007669"/>
    <property type="project" value="UniProtKB-UniRule"/>
</dbReference>
<dbReference type="PROSITE" id="PS50832">
    <property type="entry name" value="S1_IF1_TYPE"/>
    <property type="match status" value="1"/>
</dbReference>
<dbReference type="HAMAP" id="MF_00216">
    <property type="entry name" value="aIF_1A"/>
    <property type="match status" value="1"/>
</dbReference>
<evidence type="ECO:0000256" key="2">
    <source>
        <dbReference type="ARBA" id="ARBA00022540"/>
    </source>
</evidence>
<dbReference type="InterPro" id="IPR012340">
    <property type="entry name" value="NA-bd_OB-fold"/>
</dbReference>
<dbReference type="SMART" id="SM00652">
    <property type="entry name" value="eIF1a"/>
    <property type="match status" value="1"/>
</dbReference>
<keyword evidence="2 5" id="KW-0396">Initiation factor</keyword>
<dbReference type="PROSITE" id="PS01262">
    <property type="entry name" value="IF1A"/>
    <property type="match status" value="1"/>
</dbReference>
<dbReference type="NCBIfam" id="NF003084">
    <property type="entry name" value="PRK04012.1-3"/>
    <property type="match status" value="1"/>
</dbReference>
<dbReference type="InterPro" id="IPR001253">
    <property type="entry name" value="TIF_eIF-1A"/>
</dbReference>
<keyword evidence="3 5" id="KW-0648">Protein biosynthesis</keyword>
<dbReference type="Pfam" id="PF01176">
    <property type="entry name" value="eIF-1a"/>
    <property type="match status" value="1"/>
</dbReference>
<evidence type="ECO:0000259" key="6">
    <source>
        <dbReference type="PROSITE" id="PS50832"/>
    </source>
</evidence>
<evidence type="ECO:0000256" key="1">
    <source>
        <dbReference type="ARBA" id="ARBA00007392"/>
    </source>
</evidence>
<dbReference type="InterPro" id="IPR018104">
    <property type="entry name" value="TIF_eIF-1A_CS"/>
</dbReference>
<comment type="function">
    <text evidence="4 5">Seems to be required for maximal rate of protein biosynthesis. Enhances ribosome dissociation into subunits and stabilizes the binding of the initiator Met-tRNA(I) to 40 S ribosomal subunits.</text>
</comment>
<evidence type="ECO:0000256" key="4">
    <source>
        <dbReference type="ARBA" id="ARBA00025502"/>
    </source>
</evidence>
<evidence type="ECO:0000313" key="7">
    <source>
        <dbReference type="EMBL" id="HHP81239.1"/>
    </source>
</evidence>
<evidence type="ECO:0000313" key="8">
    <source>
        <dbReference type="EMBL" id="HHR95323.1"/>
    </source>
</evidence>
<dbReference type="SUPFAM" id="SSF50249">
    <property type="entry name" value="Nucleic acid-binding proteins"/>
    <property type="match status" value="1"/>
</dbReference>
<comment type="similarity">
    <text evidence="1 5">Belongs to the eIF-1A family.</text>
</comment>
<dbReference type="InterPro" id="IPR006196">
    <property type="entry name" value="RNA-binding_domain_S1_IF1"/>
</dbReference>
<dbReference type="EMBL" id="DRUB01000010">
    <property type="protein sequence ID" value="HHR95323.1"/>
    <property type="molecule type" value="Genomic_DNA"/>
</dbReference>
<dbReference type="NCBIfam" id="NF003082">
    <property type="entry name" value="PRK04012.1-1"/>
    <property type="match status" value="1"/>
</dbReference>
<dbReference type="Gene3D" id="2.40.50.140">
    <property type="entry name" value="Nucleic acid-binding proteins"/>
    <property type="match status" value="1"/>
</dbReference>
<evidence type="ECO:0000256" key="3">
    <source>
        <dbReference type="ARBA" id="ARBA00022917"/>
    </source>
</evidence>